<dbReference type="RefSeq" id="WP_200227475.1">
    <property type="nucleotide sequence ID" value="NZ_NRRT01000010.1"/>
</dbReference>
<evidence type="ECO:0000259" key="3">
    <source>
        <dbReference type="Pfam" id="PF00326"/>
    </source>
</evidence>
<dbReference type="SUPFAM" id="SSF82171">
    <property type="entry name" value="DPP6 N-terminal domain-like"/>
    <property type="match status" value="1"/>
</dbReference>
<keyword evidence="1" id="KW-0378">Hydrolase</keyword>
<feature type="chain" id="PRO_5046109506" description="Peptidase S9 prolyl oligopeptidase catalytic domain-containing protein" evidence="2">
    <location>
        <begin position="29"/>
        <end position="652"/>
    </location>
</feature>
<sequence>MKHRITTHQHLAVAGMALAFTITAPAWAASESLLYVKPPETAAAVLAPSGQRLALIVSNPQSRQALSVMDVPLNRPPRILQSYAEANVLQASWINDQRLVVRVAVTGPEVPLDGVALIAIDQDGGNERLLTSWRAWTHIPGTHMKSRVLTYGWDLLSTVEDGSADILVKERGGQDKQRLGRLDTLTGELRRLGDDVTFRAVQWVFDRAGDMPALRVRQQGRDRIVVKDSEASEWRTVWERPTADPDMPSPLALENGHELLVATRSGGDTEGLFVLDTRNGRLDPEPVLRVARYDVGPALVDRQTGKAVGASLVTDRPTSVWFSERLATAQRDLDAALPGRFNQIRCTACETSRFLVVHSSSDREAGEFLLYDTEQKKLVQIGRERPGIDPATQGRRTLHWITARDKLALPVVVTHPAGVSEKAALPTVVLVHDGPWERGSDRRWHAEAQFLAARGWRVLQPEFRGSTGFGRRHLEGGAGKLGEAALDDLADAVAWAAGQGLTDPQRVCIAGTGFGGTAALLAPVRSPGVYRCAAAMAPFTDLRTLDEETWFATSAKAPPRPFQELLGDAAARSAASPIVHAKAMKWPILLAGGDLDHQASPRDLDRLEEAATQAGAAVERIHYDEAHGFTSPANHADFLDRLAAFIDRALKP</sequence>
<feature type="domain" description="Peptidase S9 prolyl oligopeptidase catalytic" evidence="3">
    <location>
        <begin position="446"/>
        <end position="651"/>
    </location>
</feature>
<reference evidence="4" key="1">
    <citation type="submission" date="2017-08" db="EMBL/GenBank/DDBJ databases">
        <authorList>
            <person name="Imhoff J.F."/>
            <person name="Rahn T."/>
            <person name="Kuenzel S."/>
            <person name="Neulinger S.C."/>
        </authorList>
    </citation>
    <scope>NUCLEOTIDE SEQUENCE</scope>
    <source>
        <strain evidence="4">IM 151</strain>
    </source>
</reference>
<dbReference type="SUPFAM" id="SSF53474">
    <property type="entry name" value="alpha/beta-Hydrolases"/>
    <property type="match status" value="1"/>
</dbReference>
<keyword evidence="2" id="KW-0732">Signal</keyword>
<dbReference type="Pfam" id="PF00326">
    <property type="entry name" value="Peptidase_S9"/>
    <property type="match status" value="1"/>
</dbReference>
<evidence type="ECO:0000256" key="2">
    <source>
        <dbReference type="SAM" id="SignalP"/>
    </source>
</evidence>
<name>A0ABS1DV33_RUBGE</name>
<evidence type="ECO:0000313" key="5">
    <source>
        <dbReference type="Proteomes" id="UP001041814"/>
    </source>
</evidence>
<dbReference type="InterPro" id="IPR001375">
    <property type="entry name" value="Peptidase_S9_cat"/>
</dbReference>
<comment type="caution">
    <text evidence="4">The sequence shown here is derived from an EMBL/GenBank/DDBJ whole genome shotgun (WGS) entry which is preliminary data.</text>
</comment>
<protein>
    <recommendedName>
        <fullName evidence="3">Peptidase S9 prolyl oligopeptidase catalytic domain-containing protein</fullName>
    </recommendedName>
</protein>
<evidence type="ECO:0000313" key="4">
    <source>
        <dbReference type="EMBL" id="MBK1712637.1"/>
    </source>
</evidence>
<dbReference type="PANTHER" id="PTHR42776:SF27">
    <property type="entry name" value="DIPEPTIDYL PEPTIDASE FAMILY MEMBER 6"/>
    <property type="match status" value="1"/>
</dbReference>
<organism evidence="4 5">
    <name type="scientific">Rubrivivax gelatinosus</name>
    <name type="common">Rhodocyclus gelatinosus</name>
    <name type="synonym">Rhodopseudomonas gelatinosa</name>
    <dbReference type="NCBI Taxonomy" id="28068"/>
    <lineage>
        <taxon>Bacteria</taxon>
        <taxon>Pseudomonadati</taxon>
        <taxon>Pseudomonadota</taxon>
        <taxon>Betaproteobacteria</taxon>
        <taxon>Burkholderiales</taxon>
        <taxon>Sphaerotilaceae</taxon>
        <taxon>Rubrivivax</taxon>
    </lineage>
</organism>
<evidence type="ECO:0000256" key="1">
    <source>
        <dbReference type="ARBA" id="ARBA00022801"/>
    </source>
</evidence>
<dbReference type="EMBL" id="NRRU01000021">
    <property type="protein sequence ID" value="MBK1712637.1"/>
    <property type="molecule type" value="Genomic_DNA"/>
</dbReference>
<dbReference type="InterPro" id="IPR029058">
    <property type="entry name" value="AB_hydrolase_fold"/>
</dbReference>
<dbReference type="Gene3D" id="3.40.50.1820">
    <property type="entry name" value="alpha/beta hydrolase"/>
    <property type="match status" value="1"/>
</dbReference>
<accession>A0ABS1DV33</accession>
<gene>
    <name evidence="4" type="ORF">CKO43_07575</name>
</gene>
<dbReference type="PANTHER" id="PTHR42776">
    <property type="entry name" value="SERINE PEPTIDASE S9 FAMILY MEMBER"/>
    <property type="match status" value="1"/>
</dbReference>
<reference evidence="4" key="2">
    <citation type="journal article" date="2020" name="Microorganisms">
        <title>Osmotic Adaptation and Compatible Solute Biosynthesis of Phototrophic Bacteria as Revealed from Genome Analyses.</title>
        <authorList>
            <person name="Imhoff J.F."/>
            <person name="Rahn T."/>
            <person name="Kunzel S."/>
            <person name="Keller A."/>
            <person name="Neulinger S.C."/>
        </authorList>
    </citation>
    <scope>NUCLEOTIDE SEQUENCE</scope>
    <source>
        <strain evidence="4">IM 151</strain>
    </source>
</reference>
<feature type="signal peptide" evidence="2">
    <location>
        <begin position="1"/>
        <end position="28"/>
    </location>
</feature>
<dbReference type="Proteomes" id="UP001041814">
    <property type="component" value="Unassembled WGS sequence"/>
</dbReference>
<proteinExistence type="predicted"/>
<keyword evidence="5" id="KW-1185">Reference proteome</keyword>